<dbReference type="InterPro" id="IPR039630">
    <property type="entry name" value="FAM149"/>
</dbReference>
<comment type="caution">
    <text evidence="4">The sequence shown here is derived from an EMBL/GenBank/DDBJ whole genome shotgun (WGS) entry which is preliminary data.</text>
</comment>
<dbReference type="Pfam" id="PF12516">
    <property type="entry name" value="DUF3719"/>
    <property type="match status" value="1"/>
</dbReference>
<feature type="compositionally biased region" description="Polar residues" evidence="2">
    <location>
        <begin position="693"/>
        <end position="703"/>
    </location>
</feature>
<sequence length="712" mass="79825">MYGASAVLPPSFACLSNNLQQLCKGNNKEDQLNRNLGLIVIGKGISKGVDCHHFPEKTSDSLPTNFTEHVQGAIQSYNSNVSIVSESLSGQTSPADLHHSWSAIQSYTTGLSTERSSVYSWRDDEFDKANTRTVHQLFWEIDEMLFEGKVSSRTESIQTECREWTERSPQLRILGTQLLMPKDEGFQHFQSRESNSITTRTLSSFCDSTGNMKELSLSGLRLLPVQSPYHSGLESNSTLSSLDSDSSVFSFLEEEIFDVDGKIEEYFAYDSKECFSDDESLEQKNVQLARRRNKRGIPPISPNACIKDAASAEIFDDIWRGVIETLEELIRKQWENTLSDRDKQTVNMQSAIMSKLPRISDSRIVVTSYGIPPSRGSETRVLALGTSLIHSQAYRMTNSYRNDLNGVMTIQAKPLQQRHAGLPDKTQCEQDEKQFSAGSSILSTIRNRLGRSTDYSVLSASRIMQASSRKTGSQRKLPSLGSDLLKTKAANVYSDEILRGTKLANSSATYKSSQYVESNAKTYSGARQQLYQHFTFKRHIGTARNNQLPPIHTESTEAQFPSFGSRYQLRGRFSHSRVSSAIGEGTGRQTLRERPITIDTSSRPNTTHTFRSDTPFKRSFTPMDYNSHARTRRASFTDHAGIGVTGISLGISASSSNYPTDFAHHHHHLLNQPPIEGDEDEYRITWGPQAHFQSKPFNRLPTSSRKRSQVVS</sequence>
<dbReference type="OrthoDB" id="2134133at2759"/>
<protein>
    <recommendedName>
        <fullName evidence="3">DUF3719 domain-containing protein</fullName>
    </recommendedName>
</protein>
<dbReference type="PANTHER" id="PTHR31997">
    <property type="entry name" value="AGAP003710-PA"/>
    <property type="match status" value="1"/>
</dbReference>
<dbReference type="OMA" id="VPATRNK"/>
<dbReference type="STRING" id="137246.A0A401RGD7"/>
<dbReference type="Proteomes" id="UP000287033">
    <property type="component" value="Unassembled WGS sequence"/>
</dbReference>
<evidence type="ECO:0000259" key="3">
    <source>
        <dbReference type="Pfam" id="PF12516"/>
    </source>
</evidence>
<feature type="region of interest" description="Disordered" evidence="2">
    <location>
        <begin position="578"/>
        <end position="622"/>
    </location>
</feature>
<keyword evidence="5" id="KW-1185">Reference proteome</keyword>
<dbReference type="PANTHER" id="PTHR31997:SF2">
    <property type="entry name" value="PROTEIN FAM149A"/>
    <property type="match status" value="1"/>
</dbReference>
<evidence type="ECO:0000313" key="4">
    <source>
        <dbReference type="EMBL" id="GCC17194.1"/>
    </source>
</evidence>
<reference evidence="4 5" key="1">
    <citation type="journal article" date="2018" name="Nat. Ecol. Evol.">
        <title>Shark genomes provide insights into elasmobranch evolution and the origin of vertebrates.</title>
        <authorList>
            <person name="Hara Y"/>
            <person name="Yamaguchi K"/>
            <person name="Onimaru K"/>
            <person name="Kadota M"/>
            <person name="Koyanagi M"/>
            <person name="Keeley SD"/>
            <person name="Tatsumi K"/>
            <person name="Tanaka K"/>
            <person name="Motone F"/>
            <person name="Kageyama Y"/>
            <person name="Nozu R"/>
            <person name="Adachi N"/>
            <person name="Nishimura O"/>
            <person name="Nakagawa R"/>
            <person name="Tanegashima C"/>
            <person name="Kiyatake I"/>
            <person name="Matsumoto R"/>
            <person name="Murakumo K"/>
            <person name="Nishida K"/>
            <person name="Terakita A"/>
            <person name="Kuratani S"/>
            <person name="Sato K"/>
            <person name="Hyodo S Kuraku.S."/>
        </authorList>
    </citation>
    <scope>NUCLEOTIDE SEQUENCE [LARGE SCALE GENOMIC DNA]</scope>
</reference>
<evidence type="ECO:0000256" key="2">
    <source>
        <dbReference type="SAM" id="MobiDB-lite"/>
    </source>
</evidence>
<feature type="region of interest" description="Disordered" evidence="2">
    <location>
        <begin position="693"/>
        <end position="712"/>
    </location>
</feature>
<dbReference type="EMBL" id="BEZZ01001296">
    <property type="protein sequence ID" value="GCC17194.1"/>
    <property type="molecule type" value="Genomic_DNA"/>
</dbReference>
<dbReference type="InterPro" id="IPR022194">
    <property type="entry name" value="DUF3719"/>
</dbReference>
<name>A0A401RGD7_CHIPU</name>
<dbReference type="AlphaFoldDB" id="A0A401RGD7"/>
<proteinExistence type="inferred from homology"/>
<feature type="domain" description="DUF3719" evidence="3">
    <location>
        <begin position="144"/>
        <end position="208"/>
    </location>
</feature>
<feature type="compositionally biased region" description="Polar residues" evidence="2">
    <location>
        <begin position="598"/>
        <end position="609"/>
    </location>
</feature>
<evidence type="ECO:0000256" key="1">
    <source>
        <dbReference type="ARBA" id="ARBA00008309"/>
    </source>
</evidence>
<organism evidence="4 5">
    <name type="scientific">Chiloscyllium punctatum</name>
    <name type="common">Brownbanded bambooshark</name>
    <name type="synonym">Hemiscyllium punctatum</name>
    <dbReference type="NCBI Taxonomy" id="137246"/>
    <lineage>
        <taxon>Eukaryota</taxon>
        <taxon>Metazoa</taxon>
        <taxon>Chordata</taxon>
        <taxon>Craniata</taxon>
        <taxon>Vertebrata</taxon>
        <taxon>Chondrichthyes</taxon>
        <taxon>Elasmobranchii</taxon>
        <taxon>Galeomorphii</taxon>
        <taxon>Galeoidea</taxon>
        <taxon>Orectolobiformes</taxon>
        <taxon>Hemiscylliidae</taxon>
        <taxon>Chiloscyllium</taxon>
    </lineage>
</organism>
<comment type="similarity">
    <text evidence="1">Belongs to the FAM149 family.</text>
</comment>
<evidence type="ECO:0000313" key="5">
    <source>
        <dbReference type="Proteomes" id="UP000287033"/>
    </source>
</evidence>
<accession>A0A401RGD7</accession>
<gene>
    <name evidence="4" type="ORF">chiPu_0017478</name>
</gene>